<dbReference type="PANTHER" id="PTHR13774">
    <property type="entry name" value="PHENAZINE BIOSYNTHESIS PROTEIN"/>
    <property type="match status" value="1"/>
</dbReference>
<gene>
    <name evidence="3" type="ORF">HNY73_018435</name>
</gene>
<sequence length="475" mass="53562">MEYGNESEILEFETVSGILKAQKVAFDRIQIDLPAYESHPVHDKYRTVVEAAVKNLPVQEVVLSLSKKLLIRLSDDVTRKQLESIQTNDAELLAAAPDIAGLIVTLKGSSDECIDEDGNMYDFVSRYFSPWFGISEDPVTAQLMQYLHHIGQNFFGRKKISMLANAPVEEESYILSFRKAEFLLVGMLQLWSKDRYISRKYFHNDVCILWYNFMKDTDNDIKQRIASEMNLSETAFLKPIVESDTFQSGKRFSLDWFSPLRQVPLCGHATLASAAVLLKEYSNESEVLEFETVSGILKAQKIASDRIQIDLPADESHPVHDKYKAVVEAAVKNLPVQEVVLSLYNELLIRLSDDVTRKELESIQTNDAGLLAAVPDMGGLIITLKGSPDECTDEKGNMYDFVSRYFSPWYGISEDPVTGAAHSVLAPYWANILQKNKLYARQCSRRGGELHIELKKGRVLIDGNASIVVKGQIYI</sequence>
<organism evidence="3 4">
    <name type="scientific">Argiope bruennichi</name>
    <name type="common">Wasp spider</name>
    <name type="synonym">Aranea bruennichi</name>
    <dbReference type="NCBI Taxonomy" id="94029"/>
    <lineage>
        <taxon>Eukaryota</taxon>
        <taxon>Metazoa</taxon>
        <taxon>Ecdysozoa</taxon>
        <taxon>Arthropoda</taxon>
        <taxon>Chelicerata</taxon>
        <taxon>Arachnida</taxon>
        <taxon>Araneae</taxon>
        <taxon>Araneomorphae</taxon>
        <taxon>Entelegynae</taxon>
        <taxon>Araneoidea</taxon>
        <taxon>Araneidae</taxon>
        <taxon>Argiope</taxon>
    </lineage>
</organism>
<dbReference type="Pfam" id="PF02567">
    <property type="entry name" value="PhzC-PhzF"/>
    <property type="match status" value="2"/>
</dbReference>
<proteinExistence type="inferred from homology"/>
<evidence type="ECO:0000256" key="2">
    <source>
        <dbReference type="ARBA" id="ARBA00023235"/>
    </source>
</evidence>
<reference evidence="3" key="2">
    <citation type="submission" date="2020-06" db="EMBL/GenBank/DDBJ databases">
        <authorList>
            <person name="Sheffer M."/>
        </authorList>
    </citation>
    <scope>NUCLEOTIDE SEQUENCE</scope>
</reference>
<name>A0A8T0EHU5_ARGBR</name>
<dbReference type="GO" id="GO:0005737">
    <property type="term" value="C:cytoplasm"/>
    <property type="evidence" value="ECO:0007669"/>
    <property type="project" value="TreeGrafter"/>
</dbReference>
<protein>
    <submittedName>
        <fullName evidence="3">Phenazine biosynthesis-like domain-containing</fullName>
    </submittedName>
</protein>
<keyword evidence="2" id="KW-0413">Isomerase</keyword>
<comment type="caution">
    <text evidence="3">The sequence shown here is derived from an EMBL/GenBank/DDBJ whole genome shotgun (WGS) entry which is preliminary data.</text>
</comment>
<dbReference type="Gene3D" id="3.10.310.10">
    <property type="entry name" value="Diaminopimelate Epimerase, Chain A, domain 1"/>
    <property type="match status" value="3"/>
</dbReference>
<evidence type="ECO:0000256" key="1">
    <source>
        <dbReference type="ARBA" id="ARBA00008270"/>
    </source>
</evidence>
<keyword evidence="4" id="KW-1185">Reference proteome</keyword>
<reference evidence="3" key="1">
    <citation type="journal article" date="2020" name="bioRxiv">
        <title>Chromosome-level reference genome of the European wasp spider Argiope bruennichi: a resource for studies on range expansion and evolutionary adaptation.</title>
        <authorList>
            <person name="Sheffer M.M."/>
            <person name="Hoppe A."/>
            <person name="Krehenwinkel H."/>
            <person name="Uhl G."/>
            <person name="Kuss A.W."/>
            <person name="Jensen L."/>
            <person name="Jensen C."/>
            <person name="Gillespie R.G."/>
            <person name="Hoff K.J."/>
            <person name="Prost S."/>
        </authorList>
    </citation>
    <scope>NUCLEOTIDE SEQUENCE</scope>
</reference>
<dbReference type="PANTHER" id="PTHR13774:SF17">
    <property type="entry name" value="PHENAZINE BIOSYNTHESIS-LIKE DOMAIN-CONTAINING PROTEIN"/>
    <property type="match status" value="1"/>
</dbReference>
<dbReference type="EMBL" id="JABXBU010002228">
    <property type="protein sequence ID" value="KAF8770968.1"/>
    <property type="molecule type" value="Genomic_DNA"/>
</dbReference>
<accession>A0A8T0EHU5</accession>
<dbReference type="InterPro" id="IPR003719">
    <property type="entry name" value="Phenazine_PhzF-like"/>
</dbReference>
<evidence type="ECO:0000313" key="4">
    <source>
        <dbReference type="Proteomes" id="UP000807504"/>
    </source>
</evidence>
<dbReference type="SUPFAM" id="SSF54506">
    <property type="entry name" value="Diaminopimelate epimerase-like"/>
    <property type="match status" value="2"/>
</dbReference>
<comment type="similarity">
    <text evidence="1">Belongs to the PhzF family.</text>
</comment>
<dbReference type="Proteomes" id="UP000807504">
    <property type="component" value="Unassembled WGS sequence"/>
</dbReference>
<evidence type="ECO:0000313" key="3">
    <source>
        <dbReference type="EMBL" id="KAF8770968.1"/>
    </source>
</evidence>
<dbReference type="GO" id="GO:0016853">
    <property type="term" value="F:isomerase activity"/>
    <property type="evidence" value="ECO:0007669"/>
    <property type="project" value="UniProtKB-KW"/>
</dbReference>
<dbReference type="AlphaFoldDB" id="A0A8T0EHU5"/>